<sequence length="137" mass="15304">MKVISNQQGIRPEDEQSQELSEYQCKSETGRINLDGESEKTEELERLGLSDGQMYPSRLKVEGSGAFCAKDAALFGLEKICIRRNNSSRIHSGMKGILIGLSSKSCWVKLGGADEVFRLPIRVWILPMDESWHSQGT</sequence>
<dbReference type="AlphaFoldDB" id="A0AAV0ANI4"/>
<proteinExistence type="predicted"/>
<comment type="caution">
    <text evidence="2">The sequence shown here is derived from an EMBL/GenBank/DDBJ whole genome shotgun (WGS) entry which is preliminary data.</text>
</comment>
<organism evidence="2 3">
    <name type="scientific">Phakopsora pachyrhizi</name>
    <name type="common">Asian soybean rust disease fungus</name>
    <dbReference type="NCBI Taxonomy" id="170000"/>
    <lineage>
        <taxon>Eukaryota</taxon>
        <taxon>Fungi</taxon>
        <taxon>Dikarya</taxon>
        <taxon>Basidiomycota</taxon>
        <taxon>Pucciniomycotina</taxon>
        <taxon>Pucciniomycetes</taxon>
        <taxon>Pucciniales</taxon>
        <taxon>Phakopsoraceae</taxon>
        <taxon>Phakopsora</taxon>
    </lineage>
</organism>
<keyword evidence="3" id="KW-1185">Reference proteome</keyword>
<accession>A0AAV0ANI4</accession>
<evidence type="ECO:0000313" key="3">
    <source>
        <dbReference type="Proteomes" id="UP001153365"/>
    </source>
</evidence>
<gene>
    <name evidence="2" type="ORF">PPACK8108_LOCUS5169</name>
</gene>
<dbReference type="Proteomes" id="UP001153365">
    <property type="component" value="Unassembled WGS sequence"/>
</dbReference>
<feature type="region of interest" description="Disordered" evidence="1">
    <location>
        <begin position="1"/>
        <end position="24"/>
    </location>
</feature>
<reference evidence="2" key="1">
    <citation type="submission" date="2022-06" db="EMBL/GenBank/DDBJ databases">
        <authorList>
            <consortium name="SYNGENTA / RWTH Aachen University"/>
        </authorList>
    </citation>
    <scope>NUCLEOTIDE SEQUENCE</scope>
</reference>
<protein>
    <submittedName>
        <fullName evidence="2">Uncharacterized protein</fullName>
    </submittedName>
</protein>
<evidence type="ECO:0000256" key="1">
    <source>
        <dbReference type="SAM" id="MobiDB-lite"/>
    </source>
</evidence>
<evidence type="ECO:0000313" key="2">
    <source>
        <dbReference type="EMBL" id="CAH7670457.1"/>
    </source>
</evidence>
<name>A0AAV0ANI4_PHAPC</name>
<dbReference type="EMBL" id="CALTRL010000995">
    <property type="protein sequence ID" value="CAH7670457.1"/>
    <property type="molecule type" value="Genomic_DNA"/>
</dbReference>
<feature type="non-terminal residue" evidence="2">
    <location>
        <position position="137"/>
    </location>
</feature>